<dbReference type="Pfam" id="PF00619">
    <property type="entry name" value="CARD"/>
    <property type="match status" value="1"/>
</dbReference>
<name>A0AA88YW73_PINIB</name>
<accession>A0AA88YW73</accession>
<dbReference type="PANTHER" id="PTHR15034">
    <property type="entry name" value="DEATH DOMAIN-CONTAINING PROTEIN CRADD"/>
    <property type="match status" value="1"/>
</dbReference>
<reference evidence="2" key="1">
    <citation type="submission" date="2019-08" db="EMBL/GenBank/DDBJ databases">
        <title>The improved chromosome-level genome for the pearl oyster Pinctada fucata martensii using PacBio sequencing and Hi-C.</title>
        <authorList>
            <person name="Zheng Z."/>
        </authorList>
    </citation>
    <scope>NUCLEOTIDE SEQUENCE</scope>
    <source>
        <strain evidence="2">ZZ-2019</strain>
        <tissue evidence="2">Adductor muscle</tissue>
    </source>
</reference>
<evidence type="ECO:0000313" key="2">
    <source>
        <dbReference type="EMBL" id="KAK3107707.1"/>
    </source>
</evidence>
<dbReference type="Proteomes" id="UP001186944">
    <property type="component" value="Unassembled WGS sequence"/>
</dbReference>
<dbReference type="InterPro" id="IPR001315">
    <property type="entry name" value="CARD"/>
</dbReference>
<dbReference type="AlphaFoldDB" id="A0AA88YW73"/>
<dbReference type="GO" id="GO:0002020">
    <property type="term" value="F:protease binding"/>
    <property type="evidence" value="ECO:0007669"/>
    <property type="project" value="InterPro"/>
</dbReference>
<dbReference type="PROSITE" id="PS50209">
    <property type="entry name" value="CARD"/>
    <property type="match status" value="1"/>
</dbReference>
<dbReference type="GO" id="GO:0070513">
    <property type="term" value="F:death domain binding"/>
    <property type="evidence" value="ECO:0007669"/>
    <property type="project" value="InterPro"/>
</dbReference>
<evidence type="ECO:0000259" key="1">
    <source>
        <dbReference type="PROSITE" id="PS50209"/>
    </source>
</evidence>
<keyword evidence="3" id="KW-1185">Reference proteome</keyword>
<feature type="domain" description="CARD" evidence="1">
    <location>
        <begin position="1"/>
        <end position="90"/>
    </location>
</feature>
<dbReference type="InterPro" id="IPR011029">
    <property type="entry name" value="DEATH-like_dom_sf"/>
</dbReference>
<dbReference type="PANTHER" id="PTHR15034:SF5">
    <property type="entry name" value="DEATH DOMAIN-CONTAINING PROTEIN CRADD"/>
    <property type="match status" value="1"/>
</dbReference>
<proteinExistence type="predicted"/>
<protein>
    <recommendedName>
        <fullName evidence="1">CARD domain-containing protein</fullName>
    </recommendedName>
</protein>
<comment type="caution">
    <text evidence="2">The sequence shown here is derived from an EMBL/GenBank/DDBJ whole genome shotgun (WGS) entry which is preliminary data.</text>
</comment>
<dbReference type="EMBL" id="VSWD01000002">
    <property type="protein sequence ID" value="KAK3107707.1"/>
    <property type="molecule type" value="Genomic_DNA"/>
</dbReference>
<dbReference type="Gene3D" id="1.10.533.10">
    <property type="entry name" value="Death Domain, Fas"/>
    <property type="match status" value="1"/>
</dbReference>
<sequence>MEAKQRENIRQNYRQLLKEMSVETISDILFQLGVMTKQINETIRIPILRYDRARKRLDIIPRRGPLAFNAFCTALDRVGQNHLARLLEGQASTNDVKSEQPAESRDKYEELCCLHIDRSHSMELKIEGSQEVLYKQKLLSSFNLYAYEILNKLQDVIIEKGNGCVINHPSQSQHTCIMRSDVDNLELLFELAWENVKADNVIAKWEDEIQTLNIPQYFKDRFSQCLHCIAWRKSYVEKIANLRTQYELVEKMIKLEERFLF</sequence>
<gene>
    <name evidence="2" type="ORF">FSP39_020486</name>
</gene>
<dbReference type="GO" id="GO:0042981">
    <property type="term" value="P:regulation of apoptotic process"/>
    <property type="evidence" value="ECO:0007669"/>
    <property type="project" value="InterPro"/>
</dbReference>
<dbReference type="SUPFAM" id="SSF47986">
    <property type="entry name" value="DEATH domain"/>
    <property type="match status" value="1"/>
</dbReference>
<evidence type="ECO:0000313" key="3">
    <source>
        <dbReference type="Proteomes" id="UP001186944"/>
    </source>
</evidence>
<dbReference type="SMART" id="SM00114">
    <property type="entry name" value="CARD"/>
    <property type="match status" value="1"/>
</dbReference>
<organism evidence="2 3">
    <name type="scientific">Pinctada imbricata</name>
    <name type="common">Atlantic pearl-oyster</name>
    <name type="synonym">Pinctada martensii</name>
    <dbReference type="NCBI Taxonomy" id="66713"/>
    <lineage>
        <taxon>Eukaryota</taxon>
        <taxon>Metazoa</taxon>
        <taxon>Spiralia</taxon>
        <taxon>Lophotrochozoa</taxon>
        <taxon>Mollusca</taxon>
        <taxon>Bivalvia</taxon>
        <taxon>Autobranchia</taxon>
        <taxon>Pteriomorphia</taxon>
        <taxon>Pterioida</taxon>
        <taxon>Pterioidea</taxon>
        <taxon>Pteriidae</taxon>
        <taxon>Pinctada</taxon>
    </lineage>
</organism>
<dbReference type="InterPro" id="IPR037939">
    <property type="entry name" value="CRADD"/>
</dbReference>
<dbReference type="CDD" id="cd01671">
    <property type="entry name" value="CARD"/>
    <property type="match status" value="1"/>
</dbReference>